<dbReference type="GO" id="GO:0008408">
    <property type="term" value="F:3'-5' exonuclease activity"/>
    <property type="evidence" value="ECO:0007669"/>
    <property type="project" value="InterPro"/>
</dbReference>
<keyword evidence="5 6" id="KW-0269">Exonuclease</keyword>
<evidence type="ECO:0000256" key="5">
    <source>
        <dbReference type="ARBA" id="ARBA00022839"/>
    </source>
</evidence>
<evidence type="ECO:0000256" key="2">
    <source>
        <dbReference type="ARBA" id="ARBA00013365"/>
    </source>
</evidence>
<dbReference type="GO" id="GO:0006310">
    <property type="term" value="P:DNA recombination"/>
    <property type="evidence" value="ECO:0007669"/>
    <property type="project" value="UniProtKB-KW"/>
</dbReference>
<comment type="subunit">
    <text evidence="6">Heterodimer of SbcC and SbcD.</text>
</comment>
<dbReference type="InterPro" id="IPR004593">
    <property type="entry name" value="SbcD"/>
</dbReference>
<evidence type="ECO:0000256" key="4">
    <source>
        <dbReference type="ARBA" id="ARBA00022801"/>
    </source>
</evidence>
<dbReference type="InterPro" id="IPR004843">
    <property type="entry name" value="Calcineurin-like_PHP"/>
</dbReference>
<dbReference type="EMBL" id="FODF01000002">
    <property type="protein sequence ID" value="SEN34483.1"/>
    <property type="molecule type" value="Genomic_DNA"/>
</dbReference>
<keyword evidence="9" id="KW-1185">Reference proteome</keyword>
<gene>
    <name evidence="6" type="primary">sbcD</name>
    <name evidence="8" type="ORF">SAMN05216454_102226</name>
</gene>
<evidence type="ECO:0000256" key="3">
    <source>
        <dbReference type="ARBA" id="ARBA00022722"/>
    </source>
</evidence>
<dbReference type="GO" id="GO:0004519">
    <property type="term" value="F:endonuclease activity"/>
    <property type="evidence" value="ECO:0007669"/>
    <property type="project" value="UniProtKB-KW"/>
</dbReference>
<accession>A0A1H8FRX5</accession>
<dbReference type="InterPro" id="IPR029052">
    <property type="entry name" value="Metallo-depent_PP-like"/>
</dbReference>
<evidence type="ECO:0000256" key="1">
    <source>
        <dbReference type="ARBA" id="ARBA00010555"/>
    </source>
</evidence>
<dbReference type="NCBIfam" id="TIGR00619">
    <property type="entry name" value="sbcd"/>
    <property type="match status" value="1"/>
</dbReference>
<dbReference type="CDD" id="cd00840">
    <property type="entry name" value="MPP_Mre11_N"/>
    <property type="match status" value="1"/>
</dbReference>
<dbReference type="Proteomes" id="UP000199512">
    <property type="component" value="Unassembled WGS sequence"/>
</dbReference>
<comment type="function">
    <text evidence="6">SbcCD cleaves DNA hairpin structures. These structures can inhibit DNA replication and are intermediates in certain DNA recombination reactions. The complex acts as a 3'-&gt;5' double strand exonuclease that can open hairpins. It also has a 5' single-strand endonuclease activity.</text>
</comment>
<dbReference type="PANTHER" id="PTHR30337:SF0">
    <property type="entry name" value="NUCLEASE SBCCD SUBUNIT D"/>
    <property type="match status" value="1"/>
</dbReference>
<evidence type="ECO:0000313" key="8">
    <source>
        <dbReference type="EMBL" id="SEN34483.1"/>
    </source>
</evidence>
<dbReference type="Gene3D" id="3.60.21.10">
    <property type="match status" value="1"/>
</dbReference>
<sequence>MRIIHTSDWHLGKSLENVSRLDEQEKFCEDFVKLVEDKKANIVLIAGDIYDTYNPSAAAESLFYRTIERLSDSGKRYVHIIAGNHDNPDRLEAVNPVVSNKGISILGYPKSIAKKGKFANFEIVESKEGFTKVKFGDEIVNILAMPYPSEKRLNEVIKGYEDEEDMQKSYSQKIGDLFRELENNYNDDEINIAVSHIFVVGSSISDSERRIELGGSLLVEKKDLPSKSQYTALGHIHKPQRMSKKYNAYYSGSPIQYSKNERNSAKSVYIVDLKAGEEAVVNQEFINNYRPIELYKCDGIEEALEIADKKKDCDVFSYFEILTDKSLEAEDIRTLKKTMKNVLEIRPIIEGSDEFVKKEVIDINRSNIEKFFKDFFKENRSTEASEEIIEIFRELISEEEEV</sequence>
<comment type="similarity">
    <text evidence="1 6">Belongs to the SbcD family.</text>
</comment>
<feature type="domain" description="Calcineurin-like phosphoesterase" evidence="7">
    <location>
        <begin position="1"/>
        <end position="239"/>
    </location>
</feature>
<protein>
    <recommendedName>
        <fullName evidence="2 6">Nuclease SbcCD subunit D</fullName>
    </recommendedName>
</protein>
<reference evidence="8 9" key="1">
    <citation type="submission" date="2016-10" db="EMBL/GenBank/DDBJ databases">
        <authorList>
            <person name="de Groot N.N."/>
        </authorList>
    </citation>
    <scope>NUCLEOTIDE SEQUENCE [LARGE SCALE GENOMIC DNA]</scope>
    <source>
        <strain evidence="8 9">Calf135</strain>
    </source>
</reference>
<dbReference type="GO" id="GO:0006260">
    <property type="term" value="P:DNA replication"/>
    <property type="evidence" value="ECO:0007669"/>
    <property type="project" value="UniProtKB-KW"/>
</dbReference>
<keyword evidence="6" id="KW-0235">DNA replication</keyword>
<dbReference type="PANTHER" id="PTHR30337">
    <property type="entry name" value="COMPONENT OF ATP-DEPENDENT DSDNA EXONUCLEASE"/>
    <property type="match status" value="1"/>
</dbReference>
<keyword evidence="6" id="KW-0233">DNA recombination</keyword>
<evidence type="ECO:0000256" key="6">
    <source>
        <dbReference type="RuleBase" id="RU363069"/>
    </source>
</evidence>
<dbReference type="STRING" id="215200.SAMN05216454_102226"/>
<keyword evidence="6" id="KW-0255">Endonuclease</keyword>
<dbReference type="RefSeq" id="WP_091974286.1">
    <property type="nucleotide sequence ID" value="NZ_FODF01000002.1"/>
</dbReference>
<dbReference type="InterPro" id="IPR050535">
    <property type="entry name" value="DNA_Repair-Maintenance_Comp"/>
</dbReference>
<proteinExistence type="inferred from homology"/>
<dbReference type="OrthoDB" id="9773856at2"/>
<keyword evidence="4 6" id="KW-0378">Hydrolase</keyword>
<dbReference type="SUPFAM" id="SSF56300">
    <property type="entry name" value="Metallo-dependent phosphatases"/>
    <property type="match status" value="1"/>
</dbReference>
<keyword evidence="3 6" id="KW-0540">Nuclease</keyword>
<organism evidence="8 9">
    <name type="scientific">Peptostreptococcus russellii</name>
    <dbReference type="NCBI Taxonomy" id="215200"/>
    <lineage>
        <taxon>Bacteria</taxon>
        <taxon>Bacillati</taxon>
        <taxon>Bacillota</taxon>
        <taxon>Clostridia</taxon>
        <taxon>Peptostreptococcales</taxon>
        <taxon>Peptostreptococcaceae</taxon>
        <taxon>Peptostreptococcus</taxon>
    </lineage>
</organism>
<dbReference type="AlphaFoldDB" id="A0A1H8FRX5"/>
<dbReference type="InterPro" id="IPR041796">
    <property type="entry name" value="Mre11_N"/>
</dbReference>
<name>A0A1H8FRX5_9FIRM</name>
<evidence type="ECO:0000259" key="7">
    <source>
        <dbReference type="Pfam" id="PF00149"/>
    </source>
</evidence>
<evidence type="ECO:0000313" key="9">
    <source>
        <dbReference type="Proteomes" id="UP000199512"/>
    </source>
</evidence>
<dbReference type="Pfam" id="PF00149">
    <property type="entry name" value="Metallophos"/>
    <property type="match status" value="1"/>
</dbReference>